<organism evidence="1">
    <name type="scientific">Pithovirus LCPAC102</name>
    <dbReference type="NCBI Taxonomy" id="2506587"/>
    <lineage>
        <taxon>Viruses</taxon>
        <taxon>Pithoviruses</taxon>
    </lineage>
</organism>
<dbReference type="EMBL" id="MK500465">
    <property type="protein sequence ID" value="QBK90122.1"/>
    <property type="molecule type" value="Genomic_DNA"/>
</dbReference>
<dbReference type="GO" id="GO:0016787">
    <property type="term" value="F:hydrolase activity"/>
    <property type="evidence" value="ECO:0007669"/>
    <property type="project" value="UniProtKB-KW"/>
</dbReference>
<proteinExistence type="predicted"/>
<gene>
    <name evidence="1" type="ORF">LCPAC102_00320</name>
</gene>
<evidence type="ECO:0000313" key="1">
    <source>
        <dbReference type="EMBL" id="QBK90122.1"/>
    </source>
</evidence>
<keyword evidence="1" id="KW-0378">Hydrolase</keyword>
<name>A0A481Z2W0_9VIRU</name>
<reference evidence="1" key="1">
    <citation type="journal article" date="2019" name="MBio">
        <title>Virus Genomes from Deep Sea Sediments Expand the Ocean Megavirome and Support Independent Origins of Viral Gigantism.</title>
        <authorList>
            <person name="Backstrom D."/>
            <person name="Yutin N."/>
            <person name="Jorgensen S.L."/>
            <person name="Dharamshi J."/>
            <person name="Homa F."/>
            <person name="Zaremba-Niedwiedzka K."/>
            <person name="Spang A."/>
            <person name="Wolf Y.I."/>
            <person name="Koonin E.V."/>
            <person name="Ettema T.J."/>
        </authorList>
    </citation>
    <scope>NUCLEOTIDE SEQUENCE</scope>
</reference>
<sequence length="332" mass="38519">MDKHSCISNKYYIQPLLEDITTSYIKISKSKSAYIQEIIDTAENIYYFINRDSHILLSEYDFQHLPSHTLYSSKSSTICKNIYTKNNTIYNISDTSNSHKIYPNTYYNPNDTKINYDIKKSPRKYGKKRTRSGNTISNKYIMLDTTPVHISNLSDFPDNLNNLDSNEQSSFNRIERSGVIIYTKIKDSNGNDQIMYALGVDSIYNEYGDFSGGVGKRDKTVIKGGLRELKEESMGVFGNITSEELDNFLSLYTNKSMIMFIHINVDPDKINNIFNDRIKYSNNPEMNEIIWVNNNEFISLIHGQSVHDKFMFSKVQNICYRAYTQEDFTKLL</sequence>
<accession>A0A481Z2W0</accession>
<protein>
    <submittedName>
        <fullName evidence="1">NUDIX hydrolase</fullName>
    </submittedName>
</protein>